<dbReference type="Pfam" id="PF02592">
    <property type="entry name" value="Vut_1"/>
    <property type="match status" value="1"/>
</dbReference>
<comment type="similarity">
    <text evidence="1">Belongs to the vitamin uptake transporter (VUT/ECF) (TC 2.A.88) family. Q precursor transporter subfamily.</text>
</comment>
<feature type="transmembrane region" description="Helical" evidence="1">
    <location>
        <begin position="34"/>
        <end position="56"/>
    </location>
</feature>
<feature type="transmembrane region" description="Helical" evidence="1">
    <location>
        <begin position="68"/>
        <end position="92"/>
    </location>
</feature>
<accession>A0ABW4HEU0</accession>
<keyword evidence="1" id="KW-0472">Membrane</keyword>
<name>A0ABW4HEU0_9FLAO</name>
<keyword evidence="1" id="KW-1003">Cell membrane</keyword>
<comment type="caution">
    <text evidence="2">The sequence shown here is derived from an EMBL/GenBank/DDBJ whole genome shotgun (WGS) entry which is preliminary data.</text>
</comment>
<organism evidence="2 3">
    <name type="scientific">Flavobacterium artemisiae</name>
    <dbReference type="NCBI Taxonomy" id="2126556"/>
    <lineage>
        <taxon>Bacteria</taxon>
        <taxon>Pseudomonadati</taxon>
        <taxon>Bacteroidota</taxon>
        <taxon>Flavobacteriia</taxon>
        <taxon>Flavobacteriales</taxon>
        <taxon>Flavobacteriaceae</taxon>
        <taxon>Flavobacterium</taxon>
    </lineage>
</organism>
<dbReference type="PANTHER" id="PTHR34300">
    <property type="entry name" value="QUEUOSINE PRECURSOR TRANSPORTER-RELATED"/>
    <property type="match status" value="1"/>
</dbReference>
<reference evidence="3" key="1">
    <citation type="journal article" date="2019" name="Int. J. Syst. Evol. Microbiol.">
        <title>The Global Catalogue of Microorganisms (GCM) 10K type strain sequencing project: providing services to taxonomists for standard genome sequencing and annotation.</title>
        <authorList>
            <consortium name="The Broad Institute Genomics Platform"/>
            <consortium name="The Broad Institute Genome Sequencing Center for Infectious Disease"/>
            <person name="Wu L."/>
            <person name="Ma J."/>
        </authorList>
    </citation>
    <scope>NUCLEOTIDE SEQUENCE [LARGE SCALE GENOMIC DNA]</scope>
    <source>
        <strain evidence="3">CCUG 70865</strain>
    </source>
</reference>
<dbReference type="Proteomes" id="UP001597138">
    <property type="component" value="Unassembled WGS sequence"/>
</dbReference>
<keyword evidence="1" id="KW-1133">Transmembrane helix</keyword>
<proteinExistence type="inferred from homology"/>
<evidence type="ECO:0000313" key="2">
    <source>
        <dbReference type="EMBL" id="MFD1603826.1"/>
    </source>
</evidence>
<dbReference type="InterPro" id="IPR003744">
    <property type="entry name" value="YhhQ"/>
</dbReference>
<dbReference type="NCBIfam" id="TIGR00697">
    <property type="entry name" value="queuosine precursor transporter"/>
    <property type="match status" value="1"/>
</dbReference>
<evidence type="ECO:0000313" key="3">
    <source>
        <dbReference type="Proteomes" id="UP001597138"/>
    </source>
</evidence>
<protein>
    <recommendedName>
        <fullName evidence="1">Probable queuosine precursor transporter</fullName>
        <shortName evidence="1">Q precursor transporter</shortName>
    </recommendedName>
</protein>
<comment type="subcellular location">
    <subcellularLocation>
        <location evidence="1">Cell membrane</location>
        <topology evidence="1">Multi-pass membrane protein</topology>
    </subcellularLocation>
</comment>
<keyword evidence="3" id="KW-1185">Reference proteome</keyword>
<dbReference type="RefSeq" id="WP_379814837.1">
    <property type="nucleotide sequence ID" value="NZ_JBHUDZ010000012.1"/>
</dbReference>
<dbReference type="PANTHER" id="PTHR34300:SF2">
    <property type="entry name" value="QUEUOSINE PRECURSOR TRANSPORTER-RELATED"/>
    <property type="match status" value="1"/>
</dbReference>
<dbReference type="EMBL" id="JBHUDZ010000012">
    <property type="protein sequence ID" value="MFD1603826.1"/>
    <property type="molecule type" value="Genomic_DNA"/>
</dbReference>
<dbReference type="HAMAP" id="MF_02088">
    <property type="entry name" value="Q_prec_transport"/>
    <property type="match status" value="1"/>
</dbReference>
<feature type="transmembrane region" description="Helical" evidence="1">
    <location>
        <begin position="112"/>
        <end position="133"/>
    </location>
</feature>
<feature type="transmembrane region" description="Helical" evidence="1">
    <location>
        <begin position="145"/>
        <end position="172"/>
    </location>
</feature>
<gene>
    <name evidence="2" type="ORF">ACFSC2_13855</name>
</gene>
<sequence>MFKTRKEIVFVVLSGIFITNAVVAELIGGKLIQIGPFVMSIGILPWPVVFLTTDLINEYFGEKGVKKLSFITACLIAYAFLLLFMAIVIPAAKGISPVNDEQFQAVFGQSMWIIFGSLIAFMISQLIDVWIFWFFKRRTGEKKIWLRATGSTVISQLFDSFIVLGIAFWLPGKIDFKTYITSGLTGYVVKLTLAIVLTPLIYAGHHLIKNYLEDDNLEKNETDQK</sequence>
<feature type="transmembrane region" description="Helical" evidence="1">
    <location>
        <begin position="184"/>
        <end position="203"/>
    </location>
</feature>
<keyword evidence="1" id="KW-0813">Transport</keyword>
<comment type="function">
    <text evidence="1">Involved in the import of queuosine (Q) precursors, required for Q precursor salvage.</text>
</comment>
<keyword evidence="1" id="KW-0812">Transmembrane</keyword>
<evidence type="ECO:0000256" key="1">
    <source>
        <dbReference type="HAMAP-Rule" id="MF_02088"/>
    </source>
</evidence>